<dbReference type="RefSeq" id="XP_003544259.1">
    <property type="nucleotide sequence ID" value="XM_003544211.5"/>
</dbReference>
<dbReference type="PROSITE" id="PS50089">
    <property type="entry name" value="ZF_RING_2"/>
    <property type="match status" value="1"/>
</dbReference>
<dbReference type="OMA" id="CVVSHAR"/>
<keyword evidence="1" id="KW-0479">Metal-binding</keyword>
<dbReference type="InterPro" id="IPR002035">
    <property type="entry name" value="VWF_A"/>
</dbReference>
<feature type="region of interest" description="Disordered" evidence="2">
    <location>
        <begin position="171"/>
        <end position="242"/>
    </location>
</feature>
<keyword evidence="1" id="KW-0862">Zinc</keyword>
<evidence type="ECO:0000259" key="3">
    <source>
        <dbReference type="PROSITE" id="PS50089"/>
    </source>
</evidence>
<feature type="domain" description="VWFA" evidence="4">
    <location>
        <begin position="287"/>
        <end position="428"/>
    </location>
</feature>
<dbReference type="KEGG" id="gmx:100795015"/>
<dbReference type="eggNOG" id="ENOG502QRQC">
    <property type="taxonomic scope" value="Eukaryota"/>
</dbReference>
<dbReference type="Gene3D" id="3.40.50.410">
    <property type="entry name" value="von Willebrand factor, type A domain"/>
    <property type="match status" value="1"/>
</dbReference>
<dbReference type="InterPro" id="IPR036465">
    <property type="entry name" value="vWFA_dom_sf"/>
</dbReference>
<dbReference type="Pfam" id="PF13519">
    <property type="entry name" value="VWA_2"/>
    <property type="match status" value="1"/>
</dbReference>
<dbReference type="OrthoDB" id="687730at2759"/>
<organism evidence="5">
    <name type="scientific">Glycine max</name>
    <name type="common">Soybean</name>
    <name type="synonym">Glycine hispida</name>
    <dbReference type="NCBI Taxonomy" id="3847"/>
    <lineage>
        <taxon>Eukaryota</taxon>
        <taxon>Viridiplantae</taxon>
        <taxon>Streptophyta</taxon>
        <taxon>Embryophyta</taxon>
        <taxon>Tracheophyta</taxon>
        <taxon>Spermatophyta</taxon>
        <taxon>Magnoliopsida</taxon>
        <taxon>eudicotyledons</taxon>
        <taxon>Gunneridae</taxon>
        <taxon>Pentapetalae</taxon>
        <taxon>rosids</taxon>
        <taxon>fabids</taxon>
        <taxon>Fabales</taxon>
        <taxon>Fabaceae</taxon>
        <taxon>Papilionoideae</taxon>
        <taxon>50 kb inversion clade</taxon>
        <taxon>NPAAA clade</taxon>
        <taxon>indigoferoid/millettioid clade</taxon>
        <taxon>Phaseoleae</taxon>
        <taxon>Glycine</taxon>
        <taxon>Glycine subgen. Soja</taxon>
    </lineage>
</organism>
<dbReference type="PANTHER" id="PTHR10579:SF55">
    <property type="entry name" value="E3 UBIQUITIN-PROTEIN LIGASE WAV3"/>
    <property type="match status" value="1"/>
</dbReference>
<evidence type="ECO:0000313" key="5">
    <source>
        <dbReference type="EMBL" id="KRH16916.1"/>
    </source>
</evidence>
<dbReference type="InterPro" id="IPR057427">
    <property type="entry name" value="WAV3_C"/>
</dbReference>
<dbReference type="SMR" id="K7M7W3"/>
<dbReference type="Gramene" id="KRH16916">
    <property type="protein sequence ID" value="KRH16916"/>
    <property type="gene ID" value="GLYMA_14G185600"/>
</dbReference>
<dbReference type="InterPro" id="IPR001841">
    <property type="entry name" value="Znf_RING"/>
</dbReference>
<protein>
    <recommendedName>
        <fullName evidence="8">RING-type domain-containing protein</fullName>
    </recommendedName>
</protein>
<feature type="compositionally biased region" description="Acidic residues" evidence="2">
    <location>
        <begin position="210"/>
        <end position="219"/>
    </location>
</feature>
<dbReference type="Pfam" id="PF25243">
    <property type="entry name" value="WAV3_C"/>
    <property type="match status" value="1"/>
</dbReference>
<dbReference type="EMBL" id="CM000847">
    <property type="protein sequence ID" value="KRH16916.1"/>
    <property type="molecule type" value="Genomic_DNA"/>
</dbReference>
<feature type="region of interest" description="Disordered" evidence="2">
    <location>
        <begin position="1"/>
        <end position="33"/>
    </location>
</feature>
<keyword evidence="1" id="KW-0863">Zinc-finger</keyword>
<accession>K7M7W3</accession>
<sequence>MGTGWRRAFCTSDPDNSPIRTKDRTLSPTPSPRSCVSLGFLSTPSLHHHHHHHHHHQQPLSSTPKSSTITEPPNDSPRFQTKTHKSNPNSPLSPKLNLSLFRNSFKFRNSCGICSNSVKTGQGTAIYTAECGHAFHFPCVVSHAHIHVCPVCDATWNDVPLLQNDAVVHTEKQNQPSHHHHHRSDSVTSYDDDEPLPSPLTCSTQIAPIPEDEENDDVSEFPGFFVDPKPQSSLRQNNGGDSRSVRVKLMPECPVISVSESHETRALVLRVKAPPSPPRWRRREPMDLVTVLDVNNSMSGANFHMLKRAMRLVISSLGPADRLAVVASSANSKRLLPLRRMTAQGQRAARRVVDRLVCDHGNSVGEEAMKKAAKVLEDRRERNPLVRILLLSDGHDENNNKNQRRFLSHMSSSIRFDCIEVPVHSSGFETKKTGLIHEPLEDDFAQYINRTLSVAVHDLRIQLGFSAPAEIRAVYSCSGGPTALSSNSARLGDLYAEEEKELLVEVRVPTSASGTHHVMTVRCVKKDPVSQEFVYGAEHAFTVVPPKSIPICGGRVERLRNVFITSRAVAESRRLAKHNEFSSAHHLLASARALLTQFGSAEEYVRGLEAELTELNWRMQQLRVEREVRLVDESGEVITPTSAWRAAEKLAKMARMKKSLNKVSDLHGFENARF</sequence>
<dbReference type="GO" id="GO:0008270">
    <property type="term" value="F:zinc ion binding"/>
    <property type="evidence" value="ECO:0007669"/>
    <property type="project" value="UniProtKB-KW"/>
</dbReference>
<dbReference type="GeneID" id="100795015"/>
<dbReference type="InterPro" id="IPR051266">
    <property type="entry name" value="CLCR"/>
</dbReference>
<dbReference type="PROSITE" id="PS50234">
    <property type="entry name" value="VWFA"/>
    <property type="match status" value="1"/>
</dbReference>
<dbReference type="SUPFAM" id="SSF53300">
    <property type="entry name" value="vWA-like"/>
    <property type="match status" value="1"/>
</dbReference>
<evidence type="ECO:0008006" key="8">
    <source>
        <dbReference type="Google" id="ProtNLM"/>
    </source>
</evidence>
<evidence type="ECO:0000313" key="6">
    <source>
        <dbReference type="EnsemblPlants" id="KRH16916"/>
    </source>
</evidence>
<feature type="compositionally biased region" description="Polar residues" evidence="2">
    <location>
        <begin position="58"/>
        <end position="80"/>
    </location>
</feature>
<dbReference type="AlphaFoldDB" id="K7M7W3"/>
<feature type="compositionally biased region" description="Polar residues" evidence="2">
    <location>
        <begin position="230"/>
        <end position="241"/>
    </location>
</feature>
<dbReference type="SMART" id="SM00184">
    <property type="entry name" value="RING"/>
    <property type="match status" value="1"/>
</dbReference>
<reference evidence="5" key="3">
    <citation type="submission" date="2018-07" db="EMBL/GenBank/DDBJ databases">
        <title>WGS assembly of Glycine max.</title>
        <authorList>
            <person name="Schmutz J."/>
            <person name="Cannon S."/>
            <person name="Schlueter J."/>
            <person name="Ma J."/>
            <person name="Mitros T."/>
            <person name="Nelson W."/>
            <person name="Hyten D."/>
            <person name="Song Q."/>
            <person name="Thelen J."/>
            <person name="Cheng J."/>
            <person name="Xu D."/>
            <person name="Hellsten U."/>
            <person name="May G."/>
            <person name="Yu Y."/>
            <person name="Sakurai T."/>
            <person name="Umezawa T."/>
            <person name="Bhattacharyya M."/>
            <person name="Sandhu D."/>
            <person name="Valliyodan B."/>
            <person name="Lindquist E."/>
            <person name="Peto M."/>
            <person name="Grant D."/>
            <person name="Shu S."/>
            <person name="Goodstein D."/>
            <person name="Barry K."/>
            <person name="Futrell-Griggs M."/>
            <person name="Abernathy B."/>
            <person name="Du J."/>
            <person name="Tian Z."/>
            <person name="Zhu L."/>
            <person name="Gill N."/>
            <person name="Joshi T."/>
            <person name="Libault M."/>
            <person name="Sethuraman A."/>
            <person name="Zhang X."/>
            <person name="Shinozaki K."/>
            <person name="Nguyen H."/>
            <person name="Wing R."/>
            <person name="Cregan P."/>
            <person name="Specht J."/>
            <person name="Grimwood J."/>
            <person name="Rokhsar D."/>
            <person name="Stacey G."/>
            <person name="Shoemaker R."/>
            <person name="Jackson S."/>
        </authorList>
    </citation>
    <scope>NUCLEOTIDE SEQUENCE</scope>
    <source>
        <tissue evidence="5">Callus</tissue>
    </source>
</reference>
<feature type="domain" description="RING-type" evidence="3">
    <location>
        <begin position="111"/>
        <end position="153"/>
    </location>
</feature>
<dbReference type="Proteomes" id="UP000008827">
    <property type="component" value="Chromosome 14"/>
</dbReference>
<reference evidence="6" key="2">
    <citation type="submission" date="2018-02" db="UniProtKB">
        <authorList>
            <consortium name="EnsemblPlants"/>
        </authorList>
    </citation>
    <scope>IDENTIFICATION</scope>
    <source>
        <strain evidence="6">Williams 82</strain>
    </source>
</reference>
<dbReference type="PaxDb" id="3847-GLYMA14G36400.2"/>
<evidence type="ECO:0000259" key="4">
    <source>
        <dbReference type="PROSITE" id="PS50234"/>
    </source>
</evidence>
<dbReference type="HOGENOM" id="CLU_006228_3_0_1"/>
<dbReference type="EnsemblPlants" id="KRH16916">
    <property type="protein sequence ID" value="KRH16916"/>
    <property type="gene ID" value="GLYMA_14G185600"/>
</dbReference>
<dbReference type="PANTHER" id="PTHR10579">
    <property type="entry name" value="CALCIUM-ACTIVATED CHLORIDE CHANNEL REGULATOR"/>
    <property type="match status" value="1"/>
</dbReference>
<feature type="compositionally biased region" description="Low complexity" evidence="2">
    <location>
        <begin position="86"/>
        <end position="95"/>
    </location>
</feature>
<evidence type="ECO:0000256" key="2">
    <source>
        <dbReference type="SAM" id="MobiDB-lite"/>
    </source>
</evidence>
<name>K7M7W3_SOYBN</name>
<proteinExistence type="predicted"/>
<dbReference type="SMART" id="SM00327">
    <property type="entry name" value="VWA"/>
    <property type="match status" value="1"/>
</dbReference>
<reference evidence="5 6" key="1">
    <citation type="journal article" date="2010" name="Nature">
        <title>Genome sequence of the palaeopolyploid soybean.</title>
        <authorList>
            <person name="Schmutz J."/>
            <person name="Cannon S.B."/>
            <person name="Schlueter J."/>
            <person name="Ma J."/>
            <person name="Mitros T."/>
            <person name="Nelson W."/>
            <person name="Hyten D.L."/>
            <person name="Song Q."/>
            <person name="Thelen J.J."/>
            <person name="Cheng J."/>
            <person name="Xu D."/>
            <person name="Hellsten U."/>
            <person name="May G.D."/>
            <person name="Yu Y."/>
            <person name="Sakurai T."/>
            <person name="Umezawa T."/>
            <person name="Bhattacharyya M.K."/>
            <person name="Sandhu D."/>
            <person name="Valliyodan B."/>
            <person name="Lindquist E."/>
            <person name="Peto M."/>
            <person name="Grant D."/>
            <person name="Shu S."/>
            <person name="Goodstein D."/>
            <person name="Barry K."/>
            <person name="Futrell-Griggs M."/>
            <person name="Abernathy B."/>
            <person name="Du J."/>
            <person name="Tian Z."/>
            <person name="Zhu L."/>
            <person name="Gill N."/>
            <person name="Joshi T."/>
            <person name="Libault M."/>
            <person name="Sethuraman A."/>
            <person name="Zhang X.-C."/>
            <person name="Shinozaki K."/>
            <person name="Nguyen H.T."/>
            <person name="Wing R.A."/>
            <person name="Cregan P."/>
            <person name="Specht J."/>
            <person name="Grimwood J."/>
            <person name="Rokhsar D."/>
            <person name="Stacey G."/>
            <person name="Shoemaker R.C."/>
            <person name="Jackson S.A."/>
        </authorList>
    </citation>
    <scope>NUCLEOTIDE SEQUENCE [LARGE SCALE GENOMIC DNA]</scope>
    <source>
        <strain evidence="6">cv. Williams 82</strain>
        <tissue evidence="5">Callus</tissue>
    </source>
</reference>
<dbReference type="Gene3D" id="3.30.40.10">
    <property type="entry name" value="Zinc/RING finger domain, C3HC4 (zinc finger)"/>
    <property type="match status" value="1"/>
</dbReference>
<gene>
    <name evidence="6" type="primary">LOC100795015</name>
    <name evidence="5" type="ORF">GLYMA_14G185600</name>
</gene>
<dbReference type="STRING" id="3847.K7M7W3"/>
<dbReference type="InterPro" id="IPR013083">
    <property type="entry name" value="Znf_RING/FYVE/PHD"/>
</dbReference>
<feature type="compositionally biased region" description="Basic residues" evidence="2">
    <location>
        <begin position="46"/>
        <end position="57"/>
    </location>
</feature>
<keyword evidence="7" id="KW-1185">Reference proteome</keyword>
<feature type="region of interest" description="Disordered" evidence="2">
    <location>
        <begin position="45"/>
        <end position="95"/>
    </location>
</feature>
<evidence type="ECO:0000256" key="1">
    <source>
        <dbReference type="PROSITE-ProRule" id="PRU00175"/>
    </source>
</evidence>
<dbReference type="Pfam" id="PF17123">
    <property type="entry name" value="zf-RING_11"/>
    <property type="match status" value="1"/>
</dbReference>
<evidence type="ECO:0000313" key="7">
    <source>
        <dbReference type="Proteomes" id="UP000008827"/>
    </source>
</evidence>
<dbReference type="SUPFAM" id="SSF57850">
    <property type="entry name" value="RING/U-box"/>
    <property type="match status" value="1"/>
</dbReference>